<feature type="region of interest" description="Disordered" evidence="1">
    <location>
        <begin position="45"/>
        <end position="79"/>
    </location>
</feature>
<keyword evidence="2" id="KW-1133">Transmembrane helix</keyword>
<protein>
    <recommendedName>
        <fullName evidence="4">Septum formation-related domain-containing protein</fullName>
    </recommendedName>
</protein>
<dbReference type="RefSeq" id="WP_369184304.1">
    <property type="nucleotide sequence ID" value="NZ_CP163445.1"/>
</dbReference>
<evidence type="ECO:0008006" key="4">
    <source>
        <dbReference type="Google" id="ProtNLM"/>
    </source>
</evidence>
<reference evidence="3" key="1">
    <citation type="submission" date="2024-07" db="EMBL/GenBank/DDBJ databases">
        <authorList>
            <person name="Yu S.T."/>
        </authorList>
    </citation>
    <scope>NUCLEOTIDE SEQUENCE</scope>
    <source>
        <strain evidence="3">Y1</strain>
    </source>
</reference>
<sequence>MTTEQQPPQPPAGSRPSRGLVLTVAAVLAALLAVVATVLLWPQDDKKPAAAPPPPVVTPTPTPTPTPPPTPTPTKPQPPYAFFPVGTCFDHPQLSPVITRAEERPCAGDHDGEAIADLKLPDGLTGEIPIALAMREGCKAAEATAKARQTDGHSYYERQFGPAQANYQQGWRDYTCTLTASDKRGGPKLTGPLRP</sequence>
<evidence type="ECO:0000256" key="2">
    <source>
        <dbReference type="SAM" id="Phobius"/>
    </source>
</evidence>
<keyword evidence="2" id="KW-0812">Transmembrane</keyword>
<feature type="transmembrane region" description="Helical" evidence="2">
    <location>
        <begin position="20"/>
        <end position="41"/>
    </location>
</feature>
<dbReference type="EMBL" id="CP163445">
    <property type="protein sequence ID" value="XDQ81496.1"/>
    <property type="molecule type" value="Genomic_DNA"/>
</dbReference>
<keyword evidence="2" id="KW-0472">Membrane</keyword>
<evidence type="ECO:0000313" key="3">
    <source>
        <dbReference type="EMBL" id="XDQ81496.1"/>
    </source>
</evidence>
<proteinExistence type="predicted"/>
<evidence type="ECO:0000256" key="1">
    <source>
        <dbReference type="SAM" id="MobiDB-lite"/>
    </source>
</evidence>
<feature type="compositionally biased region" description="Pro residues" evidence="1">
    <location>
        <begin position="50"/>
        <end position="79"/>
    </location>
</feature>
<organism evidence="3">
    <name type="scientific">Streptomyces sp. Y1</name>
    <dbReference type="NCBI Taxonomy" id="3238634"/>
    <lineage>
        <taxon>Bacteria</taxon>
        <taxon>Bacillati</taxon>
        <taxon>Actinomycetota</taxon>
        <taxon>Actinomycetes</taxon>
        <taxon>Kitasatosporales</taxon>
        <taxon>Streptomycetaceae</taxon>
        <taxon>Streptomyces</taxon>
    </lineage>
</organism>
<accession>A0AB39TQR1</accession>
<name>A0AB39TQR1_9ACTN</name>
<dbReference type="AlphaFoldDB" id="A0AB39TQR1"/>
<gene>
    <name evidence="3" type="ORF">AB2U05_24990</name>
</gene>